<name>A0A7S2FGG3_9STRA</name>
<reference evidence="1" key="1">
    <citation type="submission" date="2021-01" db="EMBL/GenBank/DDBJ databases">
        <authorList>
            <person name="Corre E."/>
            <person name="Pelletier E."/>
            <person name="Niang G."/>
            <person name="Scheremetjew M."/>
            <person name="Finn R."/>
            <person name="Kale V."/>
            <person name="Holt S."/>
            <person name="Cochrane G."/>
            <person name="Meng A."/>
            <person name="Brown T."/>
            <person name="Cohen L."/>
        </authorList>
    </citation>
    <scope>NUCLEOTIDE SEQUENCE</scope>
    <source>
        <strain evidence="1">CCMP1381</strain>
    </source>
</reference>
<organism evidence="1">
    <name type="scientific">Octactis speculum</name>
    <dbReference type="NCBI Taxonomy" id="3111310"/>
    <lineage>
        <taxon>Eukaryota</taxon>
        <taxon>Sar</taxon>
        <taxon>Stramenopiles</taxon>
        <taxon>Ochrophyta</taxon>
        <taxon>Dictyochophyceae</taxon>
        <taxon>Dictyochales</taxon>
        <taxon>Dictyochaceae</taxon>
        <taxon>Octactis</taxon>
    </lineage>
</organism>
<protein>
    <submittedName>
        <fullName evidence="1">Uncharacterized protein</fullName>
    </submittedName>
</protein>
<gene>
    <name evidence="1" type="ORF">DSPE1174_LOCUS6941</name>
</gene>
<sequence>MRASNACIDNVPKKITTPAEDLFRHVVNMIPQTERLFERAEATKMNFHIVIYERLQVDEETELKALRAYLGLKEVEIVTSTNLIKATPDDLRDTLTHYDEFEALLTKRATRDGASGSERDAYACLSRMLAAKTPLEHYPFCLPTSQKIPKSIRPGKETHGDEDTKGVQLRPGILGHLKLRDY</sequence>
<proteinExistence type="predicted"/>
<evidence type="ECO:0000313" key="1">
    <source>
        <dbReference type="EMBL" id="CAD9392812.1"/>
    </source>
</evidence>
<dbReference type="AlphaFoldDB" id="A0A7S2FGG3"/>
<dbReference type="EMBL" id="HBGS01013158">
    <property type="protein sequence ID" value="CAD9392812.1"/>
    <property type="molecule type" value="Transcribed_RNA"/>
</dbReference>
<accession>A0A7S2FGG3</accession>